<name>A0A3D9HZA5_9PROT</name>
<proteinExistence type="predicted"/>
<dbReference type="InterPro" id="IPR036390">
    <property type="entry name" value="WH_DNA-bd_sf"/>
</dbReference>
<dbReference type="Proteomes" id="UP000256845">
    <property type="component" value="Unassembled WGS sequence"/>
</dbReference>
<accession>A0A3D9HZA5</accession>
<reference evidence="1 2" key="1">
    <citation type="submission" date="2018-07" db="EMBL/GenBank/DDBJ databases">
        <title>Genomic Encyclopedia of Type Strains, Phase III (KMG-III): the genomes of soil and plant-associated and newly described type strains.</title>
        <authorList>
            <person name="Whitman W."/>
        </authorList>
    </citation>
    <scope>NUCLEOTIDE SEQUENCE [LARGE SCALE GENOMIC DNA]</scope>
    <source>
        <strain evidence="1 2">CECT 8488</strain>
    </source>
</reference>
<evidence type="ECO:0000313" key="2">
    <source>
        <dbReference type="Proteomes" id="UP000256845"/>
    </source>
</evidence>
<sequence>MSKETVRDRDVRSRRRIQQILKTEGPKEAAELGETLGVSAMAVRQHLYALEAEKLVTYELEPRPKGRPAKLWQLTEAANSLFPDAHAELTISLIDAMAESFGDDGVQKLLGIRATKQSADYCARLSDYKSLEDRLKGLMALRTAEGYMAALEKSPEGDFLLVENHCPICVAAKSCSGLCALELSVFQEVIGDLATVERTDHILAGARRCAYRVTPPPPDTSTKPNTP</sequence>
<dbReference type="AlphaFoldDB" id="A0A3D9HZA5"/>
<dbReference type="Gene3D" id="1.10.10.10">
    <property type="entry name" value="Winged helix-like DNA-binding domain superfamily/Winged helix DNA-binding domain"/>
    <property type="match status" value="1"/>
</dbReference>
<keyword evidence="2" id="KW-1185">Reference proteome</keyword>
<dbReference type="SUPFAM" id="SSF46785">
    <property type="entry name" value="Winged helix' DNA-binding domain"/>
    <property type="match status" value="1"/>
</dbReference>
<protein>
    <submittedName>
        <fullName evidence="1">Transcriptional regulator</fullName>
    </submittedName>
</protein>
<evidence type="ECO:0000313" key="1">
    <source>
        <dbReference type="EMBL" id="RED54236.1"/>
    </source>
</evidence>
<organism evidence="1 2">
    <name type="scientific">Aestuariispira insulae</name>
    <dbReference type="NCBI Taxonomy" id="1461337"/>
    <lineage>
        <taxon>Bacteria</taxon>
        <taxon>Pseudomonadati</taxon>
        <taxon>Pseudomonadota</taxon>
        <taxon>Alphaproteobacteria</taxon>
        <taxon>Rhodospirillales</taxon>
        <taxon>Kiloniellaceae</taxon>
        <taxon>Aestuariispira</taxon>
    </lineage>
</organism>
<dbReference type="EMBL" id="QRDW01000001">
    <property type="protein sequence ID" value="RED54236.1"/>
    <property type="molecule type" value="Genomic_DNA"/>
</dbReference>
<dbReference type="OrthoDB" id="155998at2"/>
<comment type="caution">
    <text evidence="1">The sequence shown here is derived from an EMBL/GenBank/DDBJ whole genome shotgun (WGS) entry which is preliminary data.</text>
</comment>
<gene>
    <name evidence="1" type="ORF">DFP90_1011039</name>
</gene>
<dbReference type="RefSeq" id="WP_115935303.1">
    <property type="nucleotide sequence ID" value="NZ_QRDW01000001.1"/>
</dbReference>
<dbReference type="InterPro" id="IPR036388">
    <property type="entry name" value="WH-like_DNA-bd_sf"/>
</dbReference>